<reference evidence="10" key="1">
    <citation type="submission" date="2025-08" db="UniProtKB">
        <authorList>
            <consortium name="RefSeq"/>
        </authorList>
    </citation>
    <scope>IDENTIFICATION</scope>
    <source>
        <strain evidence="10">Aabys</strain>
        <tissue evidence="10">Whole body</tissue>
    </source>
</reference>
<evidence type="ECO:0000313" key="9">
    <source>
        <dbReference type="Proteomes" id="UP001652621"/>
    </source>
</evidence>
<dbReference type="FunFam" id="3.50.50.60:FF:000138">
    <property type="entry name" value="Flavin-containing monooxygenase"/>
    <property type="match status" value="1"/>
</dbReference>
<evidence type="ECO:0000256" key="5">
    <source>
        <dbReference type="ARBA" id="ARBA00022857"/>
    </source>
</evidence>
<keyword evidence="3 8" id="KW-0285">Flavoprotein</keyword>
<comment type="similarity">
    <text evidence="2 8">Belongs to the FMO family.</text>
</comment>
<comment type="cofactor">
    <cofactor evidence="1 8">
        <name>FAD</name>
        <dbReference type="ChEBI" id="CHEBI:57692"/>
    </cofactor>
</comment>
<dbReference type="InterPro" id="IPR036188">
    <property type="entry name" value="FAD/NAD-bd_sf"/>
</dbReference>
<proteinExistence type="inferred from homology"/>
<evidence type="ECO:0000313" key="10">
    <source>
        <dbReference type="RefSeq" id="XP_019892626.1"/>
    </source>
</evidence>
<keyword evidence="6 8" id="KW-0560">Oxidoreductase</keyword>
<dbReference type="EC" id="1.-.-.-" evidence="8"/>
<dbReference type="RefSeq" id="XP_019892626.1">
    <property type="nucleotide sequence ID" value="XM_020037067.2"/>
</dbReference>
<dbReference type="OrthoDB" id="66881at2759"/>
<evidence type="ECO:0000256" key="7">
    <source>
        <dbReference type="ARBA" id="ARBA00023033"/>
    </source>
</evidence>
<dbReference type="Gene3D" id="3.50.50.60">
    <property type="entry name" value="FAD/NAD(P)-binding domain"/>
    <property type="match status" value="2"/>
</dbReference>
<evidence type="ECO:0000256" key="2">
    <source>
        <dbReference type="ARBA" id="ARBA00009183"/>
    </source>
</evidence>
<keyword evidence="7 8" id="KW-0503">Monooxygenase</keyword>
<dbReference type="GO" id="GO:0050661">
    <property type="term" value="F:NADP binding"/>
    <property type="evidence" value="ECO:0007669"/>
    <property type="project" value="InterPro"/>
</dbReference>
<dbReference type="InterPro" id="IPR000960">
    <property type="entry name" value="Flavin_mOase"/>
</dbReference>
<dbReference type="GeneID" id="101896400"/>
<dbReference type="PIRSF" id="PIRSF000332">
    <property type="entry name" value="FMO"/>
    <property type="match status" value="1"/>
</dbReference>
<dbReference type="CTD" id="35561"/>
<evidence type="ECO:0000256" key="4">
    <source>
        <dbReference type="ARBA" id="ARBA00022827"/>
    </source>
</evidence>
<organism evidence="9 10">
    <name type="scientific">Musca domestica</name>
    <name type="common">House fly</name>
    <dbReference type="NCBI Taxonomy" id="7370"/>
    <lineage>
        <taxon>Eukaryota</taxon>
        <taxon>Metazoa</taxon>
        <taxon>Ecdysozoa</taxon>
        <taxon>Arthropoda</taxon>
        <taxon>Hexapoda</taxon>
        <taxon>Insecta</taxon>
        <taxon>Pterygota</taxon>
        <taxon>Neoptera</taxon>
        <taxon>Endopterygota</taxon>
        <taxon>Diptera</taxon>
        <taxon>Brachycera</taxon>
        <taxon>Muscomorpha</taxon>
        <taxon>Muscoidea</taxon>
        <taxon>Muscidae</taxon>
        <taxon>Musca</taxon>
    </lineage>
</organism>
<dbReference type="PANTHER" id="PTHR23023">
    <property type="entry name" value="DIMETHYLANILINE MONOOXYGENASE"/>
    <property type="match status" value="1"/>
</dbReference>
<dbReference type="AlphaFoldDB" id="A0A9J7DFL5"/>
<protein>
    <recommendedName>
        <fullName evidence="8">Flavin-containing monooxygenase</fullName>
        <ecNumber evidence="8">1.-.-.-</ecNumber>
    </recommendedName>
</protein>
<gene>
    <name evidence="10" type="primary">LOC101896400</name>
</gene>
<keyword evidence="4 8" id="KW-0274">FAD</keyword>
<dbReference type="VEuPathDB" id="VectorBase:MDOMA2_001124"/>
<dbReference type="InterPro" id="IPR050346">
    <property type="entry name" value="FMO-like"/>
</dbReference>
<dbReference type="GO" id="GO:0004499">
    <property type="term" value="F:N,N-dimethylaniline monooxygenase activity"/>
    <property type="evidence" value="ECO:0007669"/>
    <property type="project" value="InterPro"/>
</dbReference>
<evidence type="ECO:0000256" key="6">
    <source>
        <dbReference type="ARBA" id="ARBA00023002"/>
    </source>
</evidence>
<dbReference type="Pfam" id="PF00743">
    <property type="entry name" value="FMO-like"/>
    <property type="match status" value="2"/>
</dbReference>
<dbReference type="PRINTS" id="PR00370">
    <property type="entry name" value="FMOXYGENASE"/>
</dbReference>
<accession>A0A9J7DFL5</accession>
<keyword evidence="9" id="KW-1185">Reference proteome</keyword>
<sequence>MFKLLNERLLIFPLSYDLKKVTTMTNGTGISVCVIGAGTAGLTALKNSLEHQLNVVCYEQGKVLGGTWVYEDLSPNIRDDDEIHSSMYQGLRTNLPKEVMGYLDFPYPQSMQESFVGSQVVLDFLNLYADHYNLKRHIKFQHEVVRVKPRCNNQWEVHVLDHCTDKCFVTVFDRIFICNGHYTKPQYPRIDGMELFQGCKMHSHIYREPQKFKGENVLIIGAGPSGMDLANHISKTANRIFLSHHLKEAPDTDFMGTVTQKPDVKRFTRTGAIFKDGTEEEFSCVIFCTGYQYSFPFLSVDCGIYVTNNHVQPLYKHCINIQHPTMAIIGIPYLVLPTQCFDLQVRFALKYFVNEKELPSTEEMMEELRRDMKERKERGLSERDAHQMGEKQFDYYKELAAVAGHNVKPVIAKIMKDCSKKYIYELETYREYQFTIVDDEYFVKVPSK</sequence>
<dbReference type="GO" id="GO:0050660">
    <property type="term" value="F:flavin adenine dinucleotide binding"/>
    <property type="evidence" value="ECO:0007669"/>
    <property type="project" value="InterPro"/>
</dbReference>
<dbReference type="InterPro" id="IPR020946">
    <property type="entry name" value="Flavin_mOase-like"/>
</dbReference>
<keyword evidence="5" id="KW-0521">NADP</keyword>
<dbReference type="Proteomes" id="UP001652621">
    <property type="component" value="Unplaced"/>
</dbReference>
<evidence type="ECO:0000256" key="1">
    <source>
        <dbReference type="ARBA" id="ARBA00001974"/>
    </source>
</evidence>
<evidence type="ECO:0000256" key="3">
    <source>
        <dbReference type="ARBA" id="ARBA00022630"/>
    </source>
</evidence>
<name>A0A9J7DFL5_MUSDO</name>
<dbReference type="SUPFAM" id="SSF51905">
    <property type="entry name" value="FAD/NAD(P)-binding domain"/>
    <property type="match status" value="2"/>
</dbReference>
<evidence type="ECO:0000256" key="8">
    <source>
        <dbReference type="RuleBase" id="RU361177"/>
    </source>
</evidence>